<feature type="region of interest" description="Disordered" evidence="1">
    <location>
        <begin position="52"/>
        <end position="74"/>
    </location>
</feature>
<evidence type="ECO:0008006" key="4">
    <source>
        <dbReference type="Google" id="ProtNLM"/>
    </source>
</evidence>
<proteinExistence type="predicted"/>
<name>A0A9P6NUW2_9BASI</name>
<keyword evidence="3" id="KW-1185">Reference proteome</keyword>
<evidence type="ECO:0000313" key="2">
    <source>
        <dbReference type="EMBL" id="KAG0150634.1"/>
    </source>
</evidence>
<evidence type="ECO:0000256" key="1">
    <source>
        <dbReference type="SAM" id="MobiDB-lite"/>
    </source>
</evidence>
<evidence type="ECO:0000313" key="3">
    <source>
        <dbReference type="Proteomes" id="UP000886653"/>
    </source>
</evidence>
<organism evidence="2 3">
    <name type="scientific">Cronartium quercuum f. sp. fusiforme G11</name>
    <dbReference type="NCBI Taxonomy" id="708437"/>
    <lineage>
        <taxon>Eukaryota</taxon>
        <taxon>Fungi</taxon>
        <taxon>Dikarya</taxon>
        <taxon>Basidiomycota</taxon>
        <taxon>Pucciniomycotina</taxon>
        <taxon>Pucciniomycetes</taxon>
        <taxon>Pucciniales</taxon>
        <taxon>Coleosporiaceae</taxon>
        <taxon>Cronartium</taxon>
    </lineage>
</organism>
<reference evidence="2" key="1">
    <citation type="submission" date="2013-11" db="EMBL/GenBank/DDBJ databases">
        <title>Genome sequence of the fusiform rust pathogen reveals effectors for host alternation and coevolution with pine.</title>
        <authorList>
            <consortium name="DOE Joint Genome Institute"/>
            <person name="Smith K."/>
            <person name="Pendleton A."/>
            <person name="Kubisiak T."/>
            <person name="Anderson C."/>
            <person name="Salamov A."/>
            <person name="Aerts A."/>
            <person name="Riley R."/>
            <person name="Clum A."/>
            <person name="Lindquist E."/>
            <person name="Ence D."/>
            <person name="Campbell M."/>
            <person name="Kronenberg Z."/>
            <person name="Feau N."/>
            <person name="Dhillon B."/>
            <person name="Hamelin R."/>
            <person name="Burleigh J."/>
            <person name="Smith J."/>
            <person name="Yandell M."/>
            <person name="Nelson C."/>
            <person name="Grigoriev I."/>
            <person name="Davis J."/>
        </authorList>
    </citation>
    <scope>NUCLEOTIDE SEQUENCE</scope>
    <source>
        <strain evidence="2">G11</strain>
    </source>
</reference>
<dbReference type="Proteomes" id="UP000886653">
    <property type="component" value="Unassembled WGS sequence"/>
</dbReference>
<sequence>MMLFLKIEFDVKPVSSPDCAPDAQIPALHLPDGQLLKPTEIVAWIHQHTSAPQPKKMETAEEEQAPENQPRVSVQSGEVNTWMMALEHKVRYALIYILQRTEPLFSQYTLPLYYPKATASEQTPFLSRLLNRWMASYHPYPSLQPLSNQAHAPKPNSLQSVWASASSLWPAPPQDLDKLVAEAIDVLESIEQRFFLSQSGSVLWLSKTGGPSWLDATLFACLHIILHLPFSSAPGSLRVKVEKLDQLCQWEKAVFRSYLAPNPDSVRFYSPF</sequence>
<protein>
    <recommendedName>
        <fullName evidence="4">Metaxin glutathione S-transferase domain-containing protein</fullName>
    </recommendedName>
</protein>
<accession>A0A9P6NUW2</accession>
<gene>
    <name evidence="2" type="ORF">CROQUDRAFT_668512</name>
</gene>
<dbReference type="EMBL" id="MU167218">
    <property type="protein sequence ID" value="KAG0150634.1"/>
    <property type="molecule type" value="Genomic_DNA"/>
</dbReference>
<dbReference type="AlphaFoldDB" id="A0A9P6NUW2"/>
<comment type="caution">
    <text evidence="2">The sequence shown here is derived from an EMBL/GenBank/DDBJ whole genome shotgun (WGS) entry which is preliminary data.</text>
</comment>
<dbReference type="OrthoDB" id="198787at2759"/>